<sequence>MSVVRSIDDYVPADDRTLGWLAARWMTENLVQADGPDAGSKFRLTREQLRILLRWYELDDSGRFRFRRGVLRRMKGWGKDPFIAAVVWFEALGPCRFARWTADGRPVGRQHPAPWIQIAAVSKEQTENTMTLLGPMLSKDAQAEYGVDLGKEIIYFRNGGRIKAVTSSPLSLEGGRPSFVVMNETQGWLENNNGTKMAAVIRRNLGKSRGGDARSMAIQNAHIPGMGSVAELDYEAFVKVRGGQAIDTGIYYDATEAPAETHLDDVASLRAGLIDARGDSTWLDVDRLVQEILDRVTTPEEARRFYLNQVVAASDALVAPHEWEACGTGDRLQPGDEITLGFDGGKSDDATALVACRVSDRLFEPIKIWEKPDGVKDWEIDREVVDGTVRWAMSTYKVSGFFADVALWESYVDQWSQDFRNELLVKASPKSTVGWDMRRGLMDITRANERLVAAVVDGVVRHTKSSVLTGHVLNARRRLNQFGVSFGKEHRESSRKVDGYAAALLADMARTQLLESGKRRGSRKVLVL</sequence>
<gene>
    <name evidence="1" type="ORF">7S3_2</name>
</gene>
<dbReference type="InterPro" id="IPR027417">
    <property type="entry name" value="P-loop_NTPase"/>
</dbReference>
<dbReference type="EMBL" id="MF417887">
    <property type="protein sequence ID" value="ASN69180.1"/>
    <property type="molecule type" value="Genomic_DNA"/>
</dbReference>
<name>A0A2H4J271_9CAUD</name>
<reference evidence="1" key="1">
    <citation type="submission" date="2017-06" db="EMBL/GenBank/DDBJ databases">
        <title>Novel phages from South African skin metaviromes.</title>
        <authorList>
            <person name="van Zyl L.J."/>
            <person name="Abrahams Y."/>
            <person name="Stander E.A."/>
            <person name="Kirby B.M."/>
            <person name="Clavaud C."/>
            <person name="Farcet C."/>
            <person name="Breton L."/>
            <person name="Trindade M.I."/>
        </authorList>
    </citation>
    <scope>NUCLEOTIDE SEQUENCE</scope>
</reference>
<evidence type="ECO:0000313" key="1">
    <source>
        <dbReference type="EMBL" id="ASN69180.1"/>
    </source>
</evidence>
<protein>
    <submittedName>
        <fullName evidence="1">Putative terminase</fullName>
    </submittedName>
</protein>
<organism evidence="1">
    <name type="scientific">uncultured Caudovirales phage</name>
    <dbReference type="NCBI Taxonomy" id="2100421"/>
    <lineage>
        <taxon>Viruses</taxon>
        <taxon>Duplodnaviria</taxon>
        <taxon>Heunggongvirae</taxon>
        <taxon>Uroviricota</taxon>
        <taxon>Caudoviricetes</taxon>
        <taxon>Peduoviridae</taxon>
        <taxon>Maltschvirus</taxon>
        <taxon>Maltschvirus maltsch</taxon>
    </lineage>
</organism>
<proteinExistence type="predicted"/>
<accession>A0A2H4J271</accession>
<dbReference type="Gene3D" id="3.40.50.300">
    <property type="entry name" value="P-loop containing nucleotide triphosphate hydrolases"/>
    <property type="match status" value="1"/>
</dbReference>